<dbReference type="EMBL" id="AP019791">
    <property type="protein sequence ID" value="BBL80719.1"/>
    <property type="molecule type" value="Genomic_DNA"/>
</dbReference>
<keyword evidence="1" id="KW-1133">Transmembrane helix</keyword>
<accession>A0A510HL36</accession>
<reference evidence="2" key="1">
    <citation type="journal article" date="2019" name="Microbiol. Resour. Announc.">
        <title>Complete Genome Sequence of Rubrobacter xylanophilus Strain AA3-22, Isolated from Arima Onsen in Japan.</title>
        <authorList>
            <person name="Tomariguchi N."/>
            <person name="Miyazaki K."/>
        </authorList>
    </citation>
    <scope>NUCLEOTIDE SEQUENCE [LARGE SCALE GENOMIC DNA]</scope>
    <source>
        <strain evidence="2">AA3-22</strain>
    </source>
</reference>
<gene>
    <name evidence="2" type="ORF">RxyAA322_25730</name>
</gene>
<dbReference type="Proteomes" id="UP000318065">
    <property type="component" value="Chromosome"/>
</dbReference>
<sequence length="244" mass="27504">MDTPTDSRNFGVDYGSVETREHKEGLRTAGREEYRPRGLGPWIHRNPWLLVRLFIVLVFSFGASMIADQFSYGLEGKPVTLTAEQINSGNLPEGVEVGDYVRIRGTPDVGEDLTLEKLGSPESGIGISSRYSVSYFYFRLEETGDNLLIQTAQDLPGDSLRDLENMGERVWDGRLARVGTVIFHDTTQHGLERANLPRDESIPVIETGDTPQQYRQIFPAYSAVIVVWLASLGWLLWKRNKPFL</sequence>
<evidence type="ECO:0000256" key="1">
    <source>
        <dbReference type="SAM" id="Phobius"/>
    </source>
</evidence>
<feature type="transmembrane region" description="Helical" evidence="1">
    <location>
        <begin position="218"/>
        <end position="237"/>
    </location>
</feature>
<name>A0A510HL36_9ACTN</name>
<proteinExistence type="predicted"/>
<keyword evidence="1" id="KW-0812">Transmembrane</keyword>
<evidence type="ECO:0000313" key="2">
    <source>
        <dbReference type="EMBL" id="BBL80719.1"/>
    </source>
</evidence>
<keyword evidence="1" id="KW-0472">Membrane</keyword>
<dbReference type="AlphaFoldDB" id="A0A510HL36"/>
<evidence type="ECO:0000313" key="3">
    <source>
        <dbReference type="Proteomes" id="UP000318065"/>
    </source>
</evidence>
<keyword evidence="3" id="KW-1185">Reference proteome</keyword>
<feature type="transmembrane region" description="Helical" evidence="1">
    <location>
        <begin position="49"/>
        <end position="67"/>
    </location>
</feature>
<protein>
    <submittedName>
        <fullName evidence="2">Uncharacterized protein</fullName>
    </submittedName>
</protein>
<organism evidence="2 3">
    <name type="scientific">Rubrobacter xylanophilus</name>
    <dbReference type="NCBI Taxonomy" id="49319"/>
    <lineage>
        <taxon>Bacteria</taxon>
        <taxon>Bacillati</taxon>
        <taxon>Actinomycetota</taxon>
        <taxon>Rubrobacteria</taxon>
        <taxon>Rubrobacterales</taxon>
        <taxon>Rubrobacteraceae</taxon>
        <taxon>Rubrobacter</taxon>
    </lineage>
</organism>